<dbReference type="PRINTS" id="PR00420">
    <property type="entry name" value="RNGMNOXGNASE"/>
</dbReference>
<evidence type="ECO:0000259" key="2">
    <source>
        <dbReference type="Pfam" id="PF01494"/>
    </source>
</evidence>
<evidence type="ECO:0000313" key="3">
    <source>
        <dbReference type="EMBL" id="SDI64254.1"/>
    </source>
</evidence>
<accession>A0A1G8M8J3</accession>
<organism evidence="3 4">
    <name type="scientific">Rhodococcus triatomae</name>
    <dbReference type="NCBI Taxonomy" id="300028"/>
    <lineage>
        <taxon>Bacteria</taxon>
        <taxon>Bacillati</taxon>
        <taxon>Actinomycetota</taxon>
        <taxon>Actinomycetes</taxon>
        <taxon>Mycobacteriales</taxon>
        <taxon>Nocardiaceae</taxon>
        <taxon>Rhodococcus</taxon>
    </lineage>
</organism>
<proteinExistence type="predicted"/>
<dbReference type="Gene3D" id="3.30.70.2450">
    <property type="match status" value="1"/>
</dbReference>
<dbReference type="SUPFAM" id="SSF51905">
    <property type="entry name" value="FAD/NAD(P)-binding domain"/>
    <property type="match status" value="1"/>
</dbReference>
<evidence type="ECO:0000313" key="4">
    <source>
        <dbReference type="Proteomes" id="UP000183263"/>
    </source>
</evidence>
<dbReference type="GO" id="GO:0071949">
    <property type="term" value="F:FAD binding"/>
    <property type="evidence" value="ECO:0007669"/>
    <property type="project" value="InterPro"/>
</dbReference>
<dbReference type="AlphaFoldDB" id="A0A1G8M8J3"/>
<dbReference type="Pfam" id="PF01494">
    <property type="entry name" value="FAD_binding_3"/>
    <property type="match status" value="1"/>
</dbReference>
<dbReference type="Proteomes" id="UP000183263">
    <property type="component" value="Unassembled WGS sequence"/>
</dbReference>
<dbReference type="InterPro" id="IPR002938">
    <property type="entry name" value="FAD-bd"/>
</dbReference>
<dbReference type="GO" id="GO:0008688">
    <property type="term" value="F:3-(3-hydroxyphenyl)propionate hydroxylase activity"/>
    <property type="evidence" value="ECO:0007669"/>
    <property type="project" value="TreeGrafter"/>
</dbReference>
<dbReference type="GO" id="GO:0019622">
    <property type="term" value="P:3-(3-hydroxy)phenylpropionate catabolic process"/>
    <property type="evidence" value="ECO:0007669"/>
    <property type="project" value="TreeGrafter"/>
</dbReference>
<name>A0A1G8M8J3_9NOCA</name>
<dbReference type="PANTHER" id="PTHR43476:SF3">
    <property type="entry name" value="FAD-BINDING MONOOXYGENASE"/>
    <property type="match status" value="1"/>
</dbReference>
<dbReference type="Gene3D" id="3.50.50.60">
    <property type="entry name" value="FAD/NAD(P)-binding domain"/>
    <property type="match status" value="1"/>
</dbReference>
<reference evidence="3 4" key="1">
    <citation type="submission" date="2016-10" db="EMBL/GenBank/DDBJ databases">
        <authorList>
            <person name="de Groot N.N."/>
        </authorList>
    </citation>
    <scope>NUCLEOTIDE SEQUENCE [LARGE SCALE GENOMIC DNA]</scope>
    <source>
        <strain evidence="3 4">DSM 44892</strain>
    </source>
</reference>
<keyword evidence="4" id="KW-1185">Reference proteome</keyword>
<dbReference type="EMBL" id="FNDN01000009">
    <property type="protein sequence ID" value="SDI64254.1"/>
    <property type="molecule type" value="Genomic_DNA"/>
</dbReference>
<dbReference type="InterPro" id="IPR036188">
    <property type="entry name" value="FAD/NAD-bd_sf"/>
</dbReference>
<gene>
    <name evidence="3" type="ORF">SAMN05444695_109141</name>
</gene>
<dbReference type="PANTHER" id="PTHR43476">
    <property type="entry name" value="3-(3-HYDROXY-PHENYL)PROPIONATE/3-HYDROXYCINNAMIC ACID HYDROXYLASE"/>
    <property type="match status" value="1"/>
</dbReference>
<keyword evidence="1" id="KW-0560">Oxidoreductase</keyword>
<dbReference type="RefSeq" id="WP_072736833.1">
    <property type="nucleotide sequence ID" value="NZ_CP048813.1"/>
</dbReference>
<dbReference type="InterPro" id="IPR050631">
    <property type="entry name" value="PheA/TfdB_FAD_monoxygenase"/>
</dbReference>
<protein>
    <submittedName>
        <fullName evidence="3">3-(3-hydroxy-phenyl)propionate hydroxylase</fullName>
    </submittedName>
</protein>
<sequence>MTDPSSYPTVPVLIVGAGPTGLTAAALLARQGVPCTVLERSSTPYPLPRAVHLDDEVLRILQAAGVGEEVSSLCRPALGMRLVDTDLRELLEIRRDLRVGVHGWPQTNMFDQPHLENVLRANLRDLTGVTVRPGIEVTGIRIRPDGVAEVTVRDIATGATSTVTARFVLGCDGAHSVVRTHIADGSTDLGFSQRWLVVDAECEADLGMWAGVHQVCGGLDSATFMQISDTRYRWEFRLPAAHDPRIPFDEEKIHALLEPWAPPGGSTLRILRHTTYSHRAHVARTWRAGPLFVLGDAAHLTPPFIGQGLGAGQRDAANLTWKVAAVLRGGASEALLDTYGPERRRHVLRAVGAATLIGHVMSVPPGVPGRATHIALRGAGRLPGPDPIVRRLLEPPLRGSALTRVRRRIGPVAVGRPLPQDVAADGTRSDELLGPGFALLRRSDTDHALAEVGTRLGARTVTVTETTLPTVGSWMRSRRLREVLIRPDRAVLATVDQRGRLREPESWRSVLGVDDCVPDGGPNH</sequence>
<dbReference type="NCBIfam" id="NF004829">
    <property type="entry name" value="PRK06183.1-3"/>
    <property type="match status" value="1"/>
</dbReference>
<evidence type="ECO:0000256" key="1">
    <source>
        <dbReference type="ARBA" id="ARBA00023002"/>
    </source>
</evidence>
<feature type="domain" description="FAD-binding" evidence="2">
    <location>
        <begin position="10"/>
        <end position="351"/>
    </location>
</feature>